<sequence>MAREITPGPATLEDIRGRVAIVGVGESRMSGPSGRSSLDMAFDAIDASLADAGLQPSQIDGIMFAEGLAGQVDADAFREHYGVHQDIWMSGDGGAFAQIATAPHAAWQAMQAGLATTIISVLGINWASQAKAGTGGPAQYHREHAIKANAEAVFGFLPQPVYYAHIARRHMIDFGTTAEQLGAIAVACRRHANGHPGAVMRDKPLSLRDYLASTPFIDPVRKEDCCLISDGAAAFIMVASEKAGDFPQPPVTVEGVGYGGAQERTFFAQEPQFTATPQGYAAPGAFAMAGIKPADVDVLTLYDPFTITALMQIEDMGFCAKGEGGAFVEGRALHFDGGGLPFNTHGGMLSHSYTLGASHVVELVRQLRGEAANQVPEARIGVHGGYSGSDAGCMVLRGGLN</sequence>
<gene>
    <name evidence="2" type="ORF">NSU_1480</name>
</gene>
<reference evidence="2 3" key="1">
    <citation type="journal article" date="2012" name="J. Bacteriol.">
        <title>Genome sequence of benzo(a)pyrene-degrading bacterium Novosphingobium pentaromativorans US6-1.</title>
        <authorList>
            <person name="Luo Y.R."/>
            <person name="Kang S.G."/>
            <person name="Kim S.J."/>
            <person name="Kim M.R."/>
            <person name="Li N."/>
            <person name="Lee J.H."/>
            <person name="Kwon K.K."/>
        </authorList>
    </citation>
    <scope>NUCLEOTIDE SEQUENCE [LARGE SCALE GENOMIC DNA]</scope>
    <source>
        <strain evidence="2 3">US6-1</strain>
    </source>
</reference>
<dbReference type="PATRIC" id="fig|1088721.3.peg.1460"/>
<feature type="domain" description="Thiolase C-terminal" evidence="1">
    <location>
        <begin position="261"/>
        <end position="388"/>
    </location>
</feature>
<dbReference type="RefSeq" id="WP_007012395.1">
    <property type="nucleotide sequence ID" value="NZ_CP009291.1"/>
</dbReference>
<dbReference type="SUPFAM" id="SSF53901">
    <property type="entry name" value="Thiolase-like"/>
    <property type="match status" value="2"/>
</dbReference>
<evidence type="ECO:0000313" key="2">
    <source>
        <dbReference type="EMBL" id="EHJ61719.1"/>
    </source>
</evidence>
<dbReference type="PANTHER" id="PTHR42870">
    <property type="entry name" value="ACETYL-COA C-ACETYLTRANSFERASE"/>
    <property type="match status" value="1"/>
</dbReference>
<dbReference type="EMBL" id="AGFM01000017">
    <property type="protein sequence ID" value="EHJ61719.1"/>
    <property type="molecule type" value="Genomic_DNA"/>
</dbReference>
<dbReference type="InterPro" id="IPR002155">
    <property type="entry name" value="Thiolase"/>
</dbReference>
<dbReference type="AlphaFoldDB" id="G6EAT2"/>
<dbReference type="Pfam" id="PF22691">
    <property type="entry name" value="Thiolase_C_1"/>
    <property type="match status" value="1"/>
</dbReference>
<dbReference type="Gene3D" id="3.40.47.10">
    <property type="match status" value="1"/>
</dbReference>
<proteinExistence type="predicted"/>
<dbReference type="OrthoDB" id="9790314at2"/>
<comment type="caution">
    <text evidence="2">The sequence shown here is derived from an EMBL/GenBank/DDBJ whole genome shotgun (WGS) entry which is preliminary data.</text>
</comment>
<dbReference type="InterPro" id="IPR016039">
    <property type="entry name" value="Thiolase-like"/>
</dbReference>
<dbReference type="CDD" id="cd00829">
    <property type="entry name" value="SCP-x_thiolase"/>
    <property type="match status" value="1"/>
</dbReference>
<dbReference type="PANTHER" id="PTHR42870:SF1">
    <property type="entry name" value="NON-SPECIFIC LIPID-TRANSFER PROTEIN-LIKE 2"/>
    <property type="match status" value="1"/>
</dbReference>
<dbReference type="Proteomes" id="UP000004030">
    <property type="component" value="Unassembled WGS sequence"/>
</dbReference>
<name>G6EAT2_9SPHN</name>
<evidence type="ECO:0000313" key="3">
    <source>
        <dbReference type="Proteomes" id="UP000004030"/>
    </source>
</evidence>
<dbReference type="InterPro" id="IPR055140">
    <property type="entry name" value="Thiolase_C_2"/>
</dbReference>
<dbReference type="eggNOG" id="COG0183">
    <property type="taxonomic scope" value="Bacteria"/>
</dbReference>
<evidence type="ECO:0000259" key="1">
    <source>
        <dbReference type="Pfam" id="PF22691"/>
    </source>
</evidence>
<protein>
    <recommendedName>
        <fullName evidence="1">Thiolase C-terminal domain-containing protein</fullName>
    </recommendedName>
</protein>
<organism evidence="2 3">
    <name type="scientific">Novosphingobium pentaromativorans US6-1</name>
    <dbReference type="NCBI Taxonomy" id="1088721"/>
    <lineage>
        <taxon>Bacteria</taxon>
        <taxon>Pseudomonadati</taxon>
        <taxon>Pseudomonadota</taxon>
        <taxon>Alphaproteobacteria</taxon>
        <taxon>Sphingomonadales</taxon>
        <taxon>Sphingomonadaceae</taxon>
        <taxon>Novosphingobium</taxon>
    </lineage>
</organism>
<dbReference type="PIRSF" id="PIRSF000429">
    <property type="entry name" value="Ac-CoA_Ac_transf"/>
    <property type="match status" value="1"/>
</dbReference>
<dbReference type="GO" id="GO:0003988">
    <property type="term" value="F:acetyl-CoA C-acyltransferase activity"/>
    <property type="evidence" value="ECO:0007669"/>
    <property type="project" value="UniProtKB-ARBA"/>
</dbReference>
<keyword evidence="3" id="KW-1185">Reference proteome</keyword>
<accession>G6EAT2</accession>